<sequence>MKVKKYKVRGEDRWCVDGKVNGKRKRMFFDTKRDAEVWSKAESKDTNCQQWWLGLTHSDRADLMNGFELSRKEGFSVTDAVQSHAVTGQGVTHLKKMSIGDAVGAAGKENRYAEEPEPSGFLGDKLLAGMPLRSLCTMKSTLKSFRDFAGANTQCSKITPTLIKQWLAHPDHGGKLQNV</sequence>
<dbReference type="AlphaFoldDB" id="A0A382XPC0"/>
<gene>
    <name evidence="1" type="ORF">METZ01_LOCUS425125</name>
</gene>
<accession>A0A382XPC0</accession>
<reference evidence="1" key="1">
    <citation type="submission" date="2018-05" db="EMBL/GenBank/DDBJ databases">
        <authorList>
            <person name="Lanie J.A."/>
            <person name="Ng W.-L."/>
            <person name="Kazmierczak K.M."/>
            <person name="Andrzejewski T.M."/>
            <person name="Davidsen T.M."/>
            <person name="Wayne K.J."/>
            <person name="Tettelin H."/>
            <person name="Glass J.I."/>
            <person name="Rusch D."/>
            <person name="Podicherti R."/>
            <person name="Tsui H.-C.T."/>
            <person name="Winkler M.E."/>
        </authorList>
    </citation>
    <scope>NUCLEOTIDE SEQUENCE</scope>
</reference>
<name>A0A382XPC0_9ZZZZ</name>
<proteinExistence type="predicted"/>
<dbReference type="EMBL" id="UINC01168962">
    <property type="protein sequence ID" value="SVD72271.1"/>
    <property type="molecule type" value="Genomic_DNA"/>
</dbReference>
<organism evidence="1">
    <name type="scientific">marine metagenome</name>
    <dbReference type="NCBI Taxonomy" id="408172"/>
    <lineage>
        <taxon>unclassified sequences</taxon>
        <taxon>metagenomes</taxon>
        <taxon>ecological metagenomes</taxon>
    </lineage>
</organism>
<protein>
    <submittedName>
        <fullName evidence="1">Uncharacterized protein</fullName>
    </submittedName>
</protein>
<feature type="non-terminal residue" evidence="1">
    <location>
        <position position="179"/>
    </location>
</feature>
<evidence type="ECO:0000313" key="1">
    <source>
        <dbReference type="EMBL" id="SVD72271.1"/>
    </source>
</evidence>